<dbReference type="Gene3D" id="3.30.470.20">
    <property type="entry name" value="ATP-grasp fold, B domain"/>
    <property type="match status" value="1"/>
</dbReference>
<evidence type="ECO:0000313" key="6">
    <source>
        <dbReference type="EMBL" id="MEM5947695.1"/>
    </source>
</evidence>
<dbReference type="SUPFAM" id="SSF56059">
    <property type="entry name" value="Glutathione synthetase ATP-binding domain-like"/>
    <property type="match status" value="1"/>
</dbReference>
<evidence type="ECO:0000259" key="5">
    <source>
        <dbReference type="PROSITE" id="PS50975"/>
    </source>
</evidence>
<reference evidence="6 7" key="1">
    <citation type="submission" date="2024-03" db="EMBL/GenBank/DDBJ databases">
        <title>Ignisphaera cupida sp. nov., a hyperthermophilic hydrolytic archaeon from a hot spring of Kamchatka, and proposal of Ignisphaeraceae fam. nov.</title>
        <authorList>
            <person name="Podosokorskaya O.A."/>
            <person name="Elcheninov A.G."/>
            <person name="Maltseva A.I."/>
            <person name="Zayulina K.S."/>
            <person name="Novikov A."/>
            <person name="Merkel A.Y."/>
        </authorList>
    </citation>
    <scope>NUCLEOTIDE SEQUENCE [LARGE SCALE GENOMIC DNA]</scope>
    <source>
        <strain evidence="6 7">38H-sp</strain>
    </source>
</reference>
<feature type="domain" description="ATP-grasp" evidence="5">
    <location>
        <begin position="109"/>
        <end position="303"/>
    </location>
</feature>
<dbReference type="Proteomes" id="UP001466331">
    <property type="component" value="Unassembled WGS sequence"/>
</dbReference>
<evidence type="ECO:0000256" key="4">
    <source>
        <dbReference type="PROSITE-ProRule" id="PRU00409"/>
    </source>
</evidence>
<keyword evidence="7" id="KW-1185">Reference proteome</keyword>
<keyword evidence="3 4" id="KW-0067">ATP-binding</keyword>
<evidence type="ECO:0000256" key="2">
    <source>
        <dbReference type="ARBA" id="ARBA00022741"/>
    </source>
</evidence>
<evidence type="ECO:0000256" key="3">
    <source>
        <dbReference type="ARBA" id="ARBA00022840"/>
    </source>
</evidence>
<dbReference type="SMART" id="SM01209">
    <property type="entry name" value="GARS_A"/>
    <property type="match status" value="1"/>
</dbReference>
<dbReference type="EMBL" id="JBCHKQ010000002">
    <property type="protein sequence ID" value="MEM5947695.1"/>
    <property type="molecule type" value="Genomic_DNA"/>
</dbReference>
<dbReference type="InterPro" id="IPR011761">
    <property type="entry name" value="ATP-grasp"/>
</dbReference>
<dbReference type="Gene3D" id="3.40.50.20">
    <property type="match status" value="1"/>
</dbReference>
<protein>
    <submittedName>
        <fullName evidence="6">ATP-grasp domain-containing protein</fullName>
    </submittedName>
</protein>
<dbReference type="InterPro" id="IPR052032">
    <property type="entry name" value="ATP-dep_AA_Ligase"/>
</dbReference>
<dbReference type="RefSeq" id="WP_420069146.1">
    <property type="nucleotide sequence ID" value="NZ_JBCHKQ010000002.1"/>
</dbReference>
<dbReference type="InterPro" id="IPR013815">
    <property type="entry name" value="ATP_grasp_subdomain_1"/>
</dbReference>
<evidence type="ECO:0000313" key="7">
    <source>
        <dbReference type="Proteomes" id="UP001466331"/>
    </source>
</evidence>
<comment type="caution">
    <text evidence="6">The sequence shown here is derived from an EMBL/GenBank/DDBJ whole genome shotgun (WGS) entry which is preliminary data.</text>
</comment>
<gene>
    <name evidence="6" type="ORF">WKV44_03970</name>
</gene>
<organism evidence="6 7">
    <name type="scientific">Rarispira pelagica</name>
    <dbReference type="NCBI Taxonomy" id="3141764"/>
    <lineage>
        <taxon>Bacteria</taxon>
        <taxon>Pseudomonadati</taxon>
        <taxon>Spirochaetota</taxon>
        <taxon>Spirochaetia</taxon>
        <taxon>Winmispirales</taxon>
        <taxon>Winmispiraceae</taxon>
        <taxon>Rarispira</taxon>
    </lineage>
</organism>
<dbReference type="Pfam" id="PF18603">
    <property type="entry name" value="LAL_C2"/>
    <property type="match status" value="1"/>
</dbReference>
<proteinExistence type="predicted"/>
<keyword evidence="1" id="KW-0436">Ligase</keyword>
<dbReference type="InterPro" id="IPR040570">
    <property type="entry name" value="LAL_C2"/>
</dbReference>
<dbReference type="PROSITE" id="PS50975">
    <property type="entry name" value="ATP_GRASP"/>
    <property type="match status" value="1"/>
</dbReference>
<accession>A0ABU9UCI8</accession>
<keyword evidence="2 4" id="KW-0547">Nucleotide-binding</keyword>
<dbReference type="PANTHER" id="PTHR43585">
    <property type="entry name" value="FUMIPYRROLE BIOSYNTHESIS PROTEIN C"/>
    <property type="match status" value="1"/>
</dbReference>
<dbReference type="Gene3D" id="3.30.1490.20">
    <property type="entry name" value="ATP-grasp fold, A domain"/>
    <property type="match status" value="1"/>
</dbReference>
<name>A0ABU9UCI8_9SPIR</name>
<dbReference type="Pfam" id="PF13535">
    <property type="entry name" value="ATP-grasp_4"/>
    <property type="match status" value="1"/>
</dbReference>
<dbReference type="PANTHER" id="PTHR43585:SF2">
    <property type="entry name" value="ATP-GRASP ENZYME FSQD"/>
    <property type="match status" value="1"/>
</dbReference>
<sequence length="522" mass="57648">MTIFILGASVMQLPAIKIAKRLGWFVAVADANPDAPGVAIADEFFDADLKDTNSLIDAAKKLKESRGLDAVFTAGTDFSTSVAIVAEAMGLPGIPYDVALRAKNKAVMRKTLADFGIPVPRWFVYRKGDKLEDGFKSLGNGPWVVKPADNMGARGVVLAYSEEEAFSAVDDAIRFSPSGEVIIEDFIDGPEFSIDALVYNGEVHICGVADRHIYFPPYFVELGHTMPTSASRQVISELEDVFKKAVVAIGIKNGAAKGDVFYSKNGPVIGEIAARLSGGYMSGWTYPYSSGTDITEHALKIAAGLAPGDLSPKWHKTSAERAFISIPGRVSGIDGLDTARLSLGIKKVFCRIKQGDIVNFPVNNVQKCGNIISQADTRESATSCAEKAVSRIKIILEPDNKMTRDFLFFDNNLPWAFPLDYTERRLQRLFSEPDSENQENKIIKKNNLTILLPRWLLTIEKRDWHYQTITQILDELIEYAANNIKKKTILSGKFWRALLKGGYQGARWYIDTITSGKQPYRE</sequence>
<evidence type="ECO:0000256" key="1">
    <source>
        <dbReference type="ARBA" id="ARBA00022598"/>
    </source>
</evidence>